<evidence type="ECO:0000313" key="2">
    <source>
        <dbReference type="EMBL" id="KAF2013818.1"/>
    </source>
</evidence>
<name>A0A6A5XKL2_9PLEO</name>
<proteinExistence type="predicted"/>
<organism evidence="2 3">
    <name type="scientific">Aaosphaeria arxii CBS 175.79</name>
    <dbReference type="NCBI Taxonomy" id="1450172"/>
    <lineage>
        <taxon>Eukaryota</taxon>
        <taxon>Fungi</taxon>
        <taxon>Dikarya</taxon>
        <taxon>Ascomycota</taxon>
        <taxon>Pezizomycotina</taxon>
        <taxon>Dothideomycetes</taxon>
        <taxon>Pleosporomycetidae</taxon>
        <taxon>Pleosporales</taxon>
        <taxon>Pleosporales incertae sedis</taxon>
        <taxon>Aaosphaeria</taxon>
    </lineage>
</organism>
<dbReference type="GeneID" id="54279737"/>
<feature type="compositionally biased region" description="Polar residues" evidence="1">
    <location>
        <begin position="166"/>
        <end position="185"/>
    </location>
</feature>
<dbReference type="Proteomes" id="UP000799778">
    <property type="component" value="Unassembled WGS sequence"/>
</dbReference>
<accession>A0A6A5XKL2</accession>
<sequence length="185" mass="20280">MIINVSISSESLIRLPSLVLCHQKKYIRRYPAWTLYGAVAHQRSIVSLLCKHQQPSVSYPVSCAQPAFHYSGDSSAARRSSPLWTGCLLAASLPTVEVSKKYEAAEQRWVSICDDPNSKSFYTSKMVHAGVLDSESSHQRMNHAPLSVLPSSFADSKESARIDEASASNKTPSPTSRKLSQNGTP</sequence>
<feature type="compositionally biased region" description="Basic and acidic residues" evidence="1">
    <location>
        <begin position="155"/>
        <end position="164"/>
    </location>
</feature>
<feature type="region of interest" description="Disordered" evidence="1">
    <location>
        <begin position="155"/>
        <end position="185"/>
    </location>
</feature>
<dbReference type="RefSeq" id="XP_033382157.1">
    <property type="nucleotide sequence ID" value="XM_033522340.1"/>
</dbReference>
<dbReference type="AlphaFoldDB" id="A0A6A5XKL2"/>
<keyword evidence="3" id="KW-1185">Reference proteome</keyword>
<dbReference type="EMBL" id="ML978071">
    <property type="protein sequence ID" value="KAF2013818.1"/>
    <property type="molecule type" value="Genomic_DNA"/>
</dbReference>
<gene>
    <name evidence="2" type="ORF">BU24DRAFT_248058</name>
</gene>
<protein>
    <submittedName>
        <fullName evidence="2">Uncharacterized protein</fullName>
    </submittedName>
</protein>
<reference evidence="2" key="1">
    <citation type="journal article" date="2020" name="Stud. Mycol.">
        <title>101 Dothideomycetes genomes: a test case for predicting lifestyles and emergence of pathogens.</title>
        <authorList>
            <person name="Haridas S."/>
            <person name="Albert R."/>
            <person name="Binder M."/>
            <person name="Bloem J."/>
            <person name="Labutti K."/>
            <person name="Salamov A."/>
            <person name="Andreopoulos B."/>
            <person name="Baker S."/>
            <person name="Barry K."/>
            <person name="Bills G."/>
            <person name="Bluhm B."/>
            <person name="Cannon C."/>
            <person name="Castanera R."/>
            <person name="Culley D."/>
            <person name="Daum C."/>
            <person name="Ezra D."/>
            <person name="Gonzalez J."/>
            <person name="Henrissat B."/>
            <person name="Kuo A."/>
            <person name="Liang C."/>
            <person name="Lipzen A."/>
            <person name="Lutzoni F."/>
            <person name="Magnuson J."/>
            <person name="Mondo S."/>
            <person name="Nolan M."/>
            <person name="Ohm R."/>
            <person name="Pangilinan J."/>
            <person name="Park H.-J."/>
            <person name="Ramirez L."/>
            <person name="Alfaro M."/>
            <person name="Sun H."/>
            <person name="Tritt A."/>
            <person name="Yoshinaga Y."/>
            <person name="Zwiers L.-H."/>
            <person name="Turgeon B."/>
            <person name="Goodwin S."/>
            <person name="Spatafora J."/>
            <person name="Crous P."/>
            <person name="Grigoriev I."/>
        </authorList>
    </citation>
    <scope>NUCLEOTIDE SEQUENCE</scope>
    <source>
        <strain evidence="2">CBS 175.79</strain>
    </source>
</reference>
<evidence type="ECO:0000256" key="1">
    <source>
        <dbReference type="SAM" id="MobiDB-lite"/>
    </source>
</evidence>
<evidence type="ECO:0000313" key="3">
    <source>
        <dbReference type="Proteomes" id="UP000799778"/>
    </source>
</evidence>